<dbReference type="Proteomes" id="UP001458880">
    <property type="component" value="Unassembled WGS sequence"/>
</dbReference>
<dbReference type="GO" id="GO:0004252">
    <property type="term" value="F:serine-type endopeptidase activity"/>
    <property type="evidence" value="ECO:0007669"/>
    <property type="project" value="InterPro"/>
</dbReference>
<keyword evidence="6" id="KW-0732">Signal</keyword>
<evidence type="ECO:0000256" key="2">
    <source>
        <dbReference type="ARBA" id="ARBA00022801"/>
    </source>
</evidence>
<evidence type="ECO:0000256" key="4">
    <source>
        <dbReference type="ARBA" id="ARBA00023157"/>
    </source>
</evidence>
<dbReference type="InterPro" id="IPR033116">
    <property type="entry name" value="TRYPSIN_SER"/>
</dbReference>
<reference evidence="8 9" key="1">
    <citation type="journal article" date="2024" name="BMC Genomics">
        <title>De novo assembly and annotation of Popillia japonica's genome with initial clues to its potential as an invasive pest.</title>
        <authorList>
            <person name="Cucini C."/>
            <person name="Boschi S."/>
            <person name="Funari R."/>
            <person name="Cardaioli E."/>
            <person name="Iannotti N."/>
            <person name="Marturano G."/>
            <person name="Paoli F."/>
            <person name="Bruttini M."/>
            <person name="Carapelli A."/>
            <person name="Frati F."/>
            <person name="Nardi F."/>
        </authorList>
    </citation>
    <scope>NUCLEOTIDE SEQUENCE [LARGE SCALE GENOMIC DNA]</scope>
    <source>
        <strain evidence="8">DMR45628</strain>
    </source>
</reference>
<dbReference type="PRINTS" id="PR00722">
    <property type="entry name" value="CHYMOTRYPSIN"/>
</dbReference>
<keyword evidence="3 5" id="KW-0720">Serine protease</keyword>
<dbReference type="PROSITE" id="PS50240">
    <property type="entry name" value="TRYPSIN_DOM"/>
    <property type="match status" value="1"/>
</dbReference>
<evidence type="ECO:0000256" key="1">
    <source>
        <dbReference type="ARBA" id="ARBA00022670"/>
    </source>
</evidence>
<dbReference type="SMART" id="SM00020">
    <property type="entry name" value="Tryp_SPc"/>
    <property type="match status" value="1"/>
</dbReference>
<organism evidence="8 9">
    <name type="scientific">Popillia japonica</name>
    <name type="common">Japanese beetle</name>
    <dbReference type="NCBI Taxonomy" id="7064"/>
    <lineage>
        <taxon>Eukaryota</taxon>
        <taxon>Metazoa</taxon>
        <taxon>Ecdysozoa</taxon>
        <taxon>Arthropoda</taxon>
        <taxon>Hexapoda</taxon>
        <taxon>Insecta</taxon>
        <taxon>Pterygota</taxon>
        <taxon>Neoptera</taxon>
        <taxon>Endopterygota</taxon>
        <taxon>Coleoptera</taxon>
        <taxon>Polyphaga</taxon>
        <taxon>Scarabaeiformia</taxon>
        <taxon>Scarabaeidae</taxon>
        <taxon>Rutelinae</taxon>
        <taxon>Popillia</taxon>
    </lineage>
</organism>
<dbReference type="PANTHER" id="PTHR24252">
    <property type="entry name" value="ACROSIN-RELATED"/>
    <property type="match status" value="1"/>
</dbReference>
<dbReference type="InterPro" id="IPR001254">
    <property type="entry name" value="Trypsin_dom"/>
</dbReference>
<evidence type="ECO:0000259" key="7">
    <source>
        <dbReference type="PROSITE" id="PS50240"/>
    </source>
</evidence>
<feature type="chain" id="PRO_5043643204" evidence="6">
    <location>
        <begin position="19"/>
        <end position="291"/>
    </location>
</feature>
<evidence type="ECO:0000256" key="3">
    <source>
        <dbReference type="ARBA" id="ARBA00022825"/>
    </source>
</evidence>
<keyword evidence="1 5" id="KW-0645">Protease</keyword>
<comment type="caution">
    <text evidence="8">The sequence shown here is derived from an EMBL/GenBank/DDBJ whole genome shotgun (WGS) entry which is preliminary data.</text>
</comment>
<dbReference type="PROSITE" id="PS00134">
    <property type="entry name" value="TRYPSIN_HIS"/>
    <property type="match status" value="2"/>
</dbReference>
<dbReference type="GO" id="GO:0006508">
    <property type="term" value="P:proteolysis"/>
    <property type="evidence" value="ECO:0007669"/>
    <property type="project" value="UniProtKB-KW"/>
</dbReference>
<dbReference type="InterPro" id="IPR018114">
    <property type="entry name" value="TRYPSIN_HIS"/>
</dbReference>
<keyword evidence="4" id="KW-1015">Disulfide bond</keyword>
<keyword evidence="2 5" id="KW-0378">Hydrolase</keyword>
<name>A0AAW1MQW2_POPJA</name>
<feature type="domain" description="Peptidase S1" evidence="7">
    <location>
        <begin position="33"/>
        <end position="291"/>
    </location>
</feature>
<feature type="signal peptide" evidence="6">
    <location>
        <begin position="1"/>
        <end position="18"/>
    </location>
</feature>
<dbReference type="Gene3D" id="2.40.10.10">
    <property type="entry name" value="Trypsin-like serine proteases"/>
    <property type="match status" value="4"/>
</dbReference>
<evidence type="ECO:0000256" key="6">
    <source>
        <dbReference type="SAM" id="SignalP"/>
    </source>
</evidence>
<dbReference type="Pfam" id="PF00089">
    <property type="entry name" value="Trypsin"/>
    <property type="match status" value="2"/>
</dbReference>
<gene>
    <name evidence="8" type="ORF">QE152_g5299</name>
</gene>
<dbReference type="InterPro" id="IPR043504">
    <property type="entry name" value="Peptidase_S1_PA_chymotrypsin"/>
</dbReference>
<dbReference type="SUPFAM" id="SSF50494">
    <property type="entry name" value="Trypsin-like serine proteases"/>
    <property type="match status" value="2"/>
</dbReference>
<dbReference type="AlphaFoldDB" id="A0AAW1MQW2"/>
<dbReference type="CDD" id="cd00190">
    <property type="entry name" value="Tryp_SPc"/>
    <property type="match status" value="1"/>
</dbReference>
<protein>
    <submittedName>
        <fullName evidence="8">Trypsin</fullName>
    </submittedName>
</protein>
<dbReference type="FunFam" id="2.40.10.10:FF:000073">
    <property type="entry name" value="Trypsin alpha"/>
    <property type="match status" value="1"/>
</dbReference>
<sequence length="291" mass="30937">MATTTFLVLAILLTASFASVIEPKIDPALNWRIVGGSDAAPGQFPWQVSIRRASTDGHNCGGSILNSKWILTAAHCVVNTSPSTWYIVAGTLTLSSVSIRRASTDGHNCGGSILNSKLILTAAHCVVNTSPSTWYIVAGTLTLSSGGNQHQIARIISHADYNSAQIKNDVAVLELEEKLEFSATVQPIELESEMVGELGSVSILLVLIPDNLQFIPLKTISLEACQSSWSSLVQADEICTLTQQGEGVCNGDSGSPLVSGGKQIGIVSWGNPCANGRPDVFTRVSLEYHRF</sequence>
<proteinExistence type="predicted"/>
<keyword evidence="9" id="KW-1185">Reference proteome</keyword>
<evidence type="ECO:0000313" key="9">
    <source>
        <dbReference type="Proteomes" id="UP001458880"/>
    </source>
</evidence>
<dbReference type="FunFam" id="2.40.10.10:FF:000068">
    <property type="entry name" value="transmembrane protease serine 2"/>
    <property type="match status" value="1"/>
</dbReference>
<dbReference type="PROSITE" id="PS00135">
    <property type="entry name" value="TRYPSIN_SER"/>
    <property type="match status" value="1"/>
</dbReference>
<dbReference type="PANTHER" id="PTHR24252:SF7">
    <property type="entry name" value="HYALIN"/>
    <property type="match status" value="1"/>
</dbReference>
<dbReference type="InterPro" id="IPR009003">
    <property type="entry name" value="Peptidase_S1_PA"/>
</dbReference>
<dbReference type="EMBL" id="JASPKY010000031">
    <property type="protein sequence ID" value="KAK9747379.1"/>
    <property type="molecule type" value="Genomic_DNA"/>
</dbReference>
<accession>A0AAW1MQW2</accession>
<dbReference type="InterPro" id="IPR001314">
    <property type="entry name" value="Peptidase_S1A"/>
</dbReference>
<evidence type="ECO:0000256" key="5">
    <source>
        <dbReference type="RuleBase" id="RU363034"/>
    </source>
</evidence>
<evidence type="ECO:0000313" key="8">
    <source>
        <dbReference type="EMBL" id="KAK9747379.1"/>
    </source>
</evidence>